<dbReference type="PANTHER" id="PTHR11306">
    <property type="entry name" value="NIEMANN PICK TYPE C2 PROTEIN NPC2-RELATED"/>
    <property type="match status" value="1"/>
</dbReference>
<keyword evidence="7" id="KW-0445">Lipid transport</keyword>
<reference evidence="10 11" key="1">
    <citation type="submission" date="2024-04" db="EMBL/GenBank/DDBJ databases">
        <title>Phyllosticta paracitricarpa is synonymous to the EU quarantine fungus P. citricarpa based on phylogenomic analyses.</title>
        <authorList>
            <consortium name="Lawrence Berkeley National Laboratory"/>
            <person name="Van ingen-buijs V.A."/>
            <person name="Van westerhoven A.C."/>
            <person name="Haridas S."/>
            <person name="Skiadas P."/>
            <person name="Martin F."/>
            <person name="Groenewald J.Z."/>
            <person name="Crous P.W."/>
            <person name="Seidl M.F."/>
        </authorList>
    </citation>
    <scope>NUCLEOTIDE SEQUENCE [LARGE SCALE GENOMIC DNA]</scope>
    <source>
        <strain evidence="10 11">CPC 17464</strain>
    </source>
</reference>
<name>A0ABR1M3J9_9PEZI</name>
<evidence type="ECO:0000256" key="8">
    <source>
        <dbReference type="SAM" id="SignalP"/>
    </source>
</evidence>
<dbReference type="Proteomes" id="UP001360953">
    <property type="component" value="Unassembled WGS sequence"/>
</dbReference>
<protein>
    <recommendedName>
        <fullName evidence="4">Phosphatidylglycerol/phosphatidylinositol transfer protein</fullName>
    </recommendedName>
</protein>
<dbReference type="CDD" id="cd00917">
    <property type="entry name" value="PG-PI_TP"/>
    <property type="match status" value="1"/>
</dbReference>
<evidence type="ECO:0000256" key="4">
    <source>
        <dbReference type="ARBA" id="ARBA00016056"/>
    </source>
</evidence>
<evidence type="ECO:0000256" key="2">
    <source>
        <dbReference type="ARBA" id="ARBA00006370"/>
    </source>
</evidence>
<sequence>MKASTLLLAVASPLLVSAIDRSNFLGGLMSQNQVTLQADNKVPGENPLYFCSTPDPYILTIDDVDLAPNPPEAGKTLAISAKGTLAQKVEEGAKVNLQVKYGLITLIRQTADLCEYVKEVDLECPLDKGALKLYKEVDLPKEIPPGKYSVIADVVTKDEEPITCLTATVVFSR</sequence>
<dbReference type="Pfam" id="PF02221">
    <property type="entry name" value="E1_DerP2_DerF2"/>
    <property type="match status" value="1"/>
</dbReference>
<dbReference type="InterPro" id="IPR033917">
    <property type="entry name" value="ML_PG-PI_TP"/>
</dbReference>
<keyword evidence="6 8" id="KW-0732">Signal</keyword>
<dbReference type="GeneID" id="92031964"/>
<dbReference type="InterPro" id="IPR003172">
    <property type="entry name" value="ML_dom"/>
</dbReference>
<evidence type="ECO:0000256" key="7">
    <source>
        <dbReference type="ARBA" id="ARBA00023055"/>
    </source>
</evidence>
<keyword evidence="5" id="KW-0813">Transport</keyword>
<accession>A0ABR1M3J9</accession>
<comment type="function">
    <text evidence="1">Catalyzes the intermembrane transfer of phosphatidylglycerol and phosphatidylinositol.</text>
</comment>
<feature type="chain" id="PRO_5047403538" description="Phosphatidylglycerol/phosphatidylinositol transfer protein" evidence="8">
    <location>
        <begin position="19"/>
        <end position="173"/>
    </location>
</feature>
<comment type="subunit">
    <text evidence="3">Monomer.</text>
</comment>
<evidence type="ECO:0000313" key="10">
    <source>
        <dbReference type="EMBL" id="KAK7542171.1"/>
    </source>
</evidence>
<dbReference type="SUPFAM" id="SSF81296">
    <property type="entry name" value="E set domains"/>
    <property type="match status" value="1"/>
</dbReference>
<evidence type="ECO:0000313" key="11">
    <source>
        <dbReference type="Proteomes" id="UP001360953"/>
    </source>
</evidence>
<evidence type="ECO:0000256" key="3">
    <source>
        <dbReference type="ARBA" id="ARBA00011245"/>
    </source>
</evidence>
<dbReference type="EMBL" id="JBBPEH010000002">
    <property type="protein sequence ID" value="KAK7542171.1"/>
    <property type="molecule type" value="Genomic_DNA"/>
</dbReference>
<evidence type="ECO:0000256" key="6">
    <source>
        <dbReference type="ARBA" id="ARBA00022729"/>
    </source>
</evidence>
<dbReference type="InterPro" id="IPR014756">
    <property type="entry name" value="Ig_E-set"/>
</dbReference>
<proteinExistence type="inferred from homology"/>
<feature type="domain" description="MD-2-related lipid-recognition" evidence="9">
    <location>
        <begin position="48"/>
        <end position="169"/>
    </location>
</feature>
<dbReference type="SMART" id="SM00737">
    <property type="entry name" value="ML"/>
    <property type="match status" value="1"/>
</dbReference>
<dbReference type="InterPro" id="IPR039670">
    <property type="entry name" value="NPC2-like"/>
</dbReference>
<organism evidence="10 11">
    <name type="scientific">Phyllosticta citribraziliensis</name>
    <dbReference type="NCBI Taxonomy" id="989973"/>
    <lineage>
        <taxon>Eukaryota</taxon>
        <taxon>Fungi</taxon>
        <taxon>Dikarya</taxon>
        <taxon>Ascomycota</taxon>
        <taxon>Pezizomycotina</taxon>
        <taxon>Dothideomycetes</taxon>
        <taxon>Dothideomycetes incertae sedis</taxon>
        <taxon>Botryosphaeriales</taxon>
        <taxon>Phyllostictaceae</taxon>
        <taxon>Phyllosticta</taxon>
    </lineage>
</organism>
<evidence type="ECO:0000259" key="9">
    <source>
        <dbReference type="SMART" id="SM00737"/>
    </source>
</evidence>
<comment type="similarity">
    <text evidence="2">Belongs to the NPC2 family.</text>
</comment>
<keyword evidence="11" id="KW-1185">Reference proteome</keyword>
<feature type="signal peptide" evidence="8">
    <location>
        <begin position="1"/>
        <end position="18"/>
    </location>
</feature>
<dbReference type="RefSeq" id="XP_066658464.1">
    <property type="nucleotide sequence ID" value="XM_066799058.1"/>
</dbReference>
<gene>
    <name evidence="10" type="ORF">J3D65DRAFT_612863</name>
</gene>
<dbReference type="PANTHER" id="PTHR11306:SF0">
    <property type="entry name" value="PHOSPHATIDYLGLYCEROL_PHOSPHATIDYLINOSITOL TRANSFER PROTEIN"/>
    <property type="match status" value="1"/>
</dbReference>
<evidence type="ECO:0000256" key="1">
    <source>
        <dbReference type="ARBA" id="ARBA00002053"/>
    </source>
</evidence>
<comment type="caution">
    <text evidence="10">The sequence shown here is derived from an EMBL/GenBank/DDBJ whole genome shotgun (WGS) entry which is preliminary data.</text>
</comment>
<evidence type="ECO:0000256" key="5">
    <source>
        <dbReference type="ARBA" id="ARBA00022448"/>
    </source>
</evidence>
<dbReference type="Gene3D" id="2.60.40.770">
    <property type="match status" value="1"/>
</dbReference>